<evidence type="ECO:0000313" key="3">
    <source>
        <dbReference type="Proteomes" id="UP001385951"/>
    </source>
</evidence>
<reference evidence="2 3" key="1">
    <citation type="submission" date="2022-09" db="EMBL/GenBank/DDBJ databases">
        <authorList>
            <person name="Palmer J.M."/>
        </authorList>
    </citation>
    <scope>NUCLEOTIDE SEQUENCE [LARGE SCALE GENOMIC DNA]</scope>
    <source>
        <strain evidence="2 3">DSM 7382</strain>
    </source>
</reference>
<accession>A0AAW0GE91</accession>
<dbReference type="Proteomes" id="UP001385951">
    <property type="component" value="Unassembled WGS sequence"/>
</dbReference>
<dbReference type="AlphaFoldDB" id="A0AAW0GE91"/>
<feature type="compositionally biased region" description="Basic and acidic residues" evidence="1">
    <location>
        <begin position="274"/>
        <end position="286"/>
    </location>
</feature>
<feature type="region of interest" description="Disordered" evidence="1">
    <location>
        <begin position="225"/>
        <end position="289"/>
    </location>
</feature>
<keyword evidence="3" id="KW-1185">Reference proteome</keyword>
<feature type="region of interest" description="Disordered" evidence="1">
    <location>
        <begin position="312"/>
        <end position="337"/>
    </location>
</feature>
<feature type="region of interest" description="Disordered" evidence="1">
    <location>
        <begin position="41"/>
        <end position="64"/>
    </location>
</feature>
<feature type="region of interest" description="Disordered" evidence="1">
    <location>
        <begin position="1"/>
        <end position="25"/>
    </location>
</feature>
<dbReference type="EMBL" id="JASBNA010000011">
    <property type="protein sequence ID" value="KAK7688257.1"/>
    <property type="molecule type" value="Genomic_DNA"/>
</dbReference>
<evidence type="ECO:0000313" key="2">
    <source>
        <dbReference type="EMBL" id="KAK7688257.1"/>
    </source>
</evidence>
<protein>
    <submittedName>
        <fullName evidence="2">Uncharacterized protein</fullName>
    </submittedName>
</protein>
<organism evidence="2 3">
    <name type="scientific">Cerrena zonata</name>
    <dbReference type="NCBI Taxonomy" id="2478898"/>
    <lineage>
        <taxon>Eukaryota</taxon>
        <taxon>Fungi</taxon>
        <taxon>Dikarya</taxon>
        <taxon>Basidiomycota</taxon>
        <taxon>Agaricomycotina</taxon>
        <taxon>Agaricomycetes</taxon>
        <taxon>Polyporales</taxon>
        <taxon>Cerrenaceae</taxon>
        <taxon>Cerrena</taxon>
    </lineage>
</organism>
<comment type="caution">
    <text evidence="2">The sequence shown here is derived from an EMBL/GenBank/DDBJ whole genome shotgun (WGS) entry which is preliminary data.</text>
</comment>
<sequence>MGKTQTFKQAKLQRKAAFDRVQAPTPTLPLAAVQQVEYMDIDPPPFSTPPQFMRTPRSSPSQPAYTSFSELYYNDVSSLASSSTETLVSSSSPAPMDWDRETLHDYTSFRDPFYGSPHEDDLPVPDKDFIFSTPPTQYSPLPSLESCMVMLEDQIMALLGGKTNMFDPCPAPDEDITVNTLAVELEEKLTVEPTTVEIEIDVELEIEVEDEIEIDSATPVIPLPSLTQPMSISSPQGCVRSSKLHSRTSRSTAAPYDISKSSTRQRATAPHAPSENRHHTELKEPTRALSPAKFISTLLGVPRTIAKELLTRPRPRLCPRSSPMLESQAGAIRTPRRSYRQQEAFSCSQDEEVYEPSLEAVLEAIRDIKQHEVEQCPTPDADSEKKKKSKIRILVTKGTSWIKRSAKRVHKELKRR</sequence>
<evidence type="ECO:0000256" key="1">
    <source>
        <dbReference type="SAM" id="MobiDB-lite"/>
    </source>
</evidence>
<gene>
    <name evidence="2" type="ORF">QCA50_008627</name>
</gene>
<name>A0AAW0GE91_9APHY</name>
<proteinExistence type="predicted"/>
<feature type="compositionally biased region" description="Polar residues" evidence="1">
    <location>
        <begin position="225"/>
        <end position="236"/>
    </location>
</feature>